<sequence>MTKETISLHSLNETLNRVENRLQTLESQFKELNSSMEKLTQKLQFQGETLEKQVDQDEMWTSLLEDRFTSVEINLFYSIVSETLCDLHSRVRVKLPDLAGGLPTLASVMRRKTKNQRIRLVWEAVLEQLGLQDGDVLTLCTFFLVHCPEAQHSPAGQGHQCTSDISAVIGSAVHNPMLRESLLRAARVAETGRAQRGPGQAAAPVHTPCVVG</sequence>
<dbReference type="AlphaFoldDB" id="K7GCJ1"/>
<accession>K7GCJ1</accession>
<dbReference type="Proteomes" id="UP000007267">
    <property type="component" value="Unassembled WGS sequence"/>
</dbReference>
<feature type="coiled-coil region" evidence="1">
    <location>
        <begin position="8"/>
        <end position="42"/>
    </location>
</feature>
<dbReference type="GeneTree" id="ENSGT00390000010564"/>
<dbReference type="Pfam" id="PF15080">
    <property type="entry name" value="DUF4547"/>
    <property type="match status" value="1"/>
</dbReference>
<dbReference type="PANTHER" id="PTHR35979">
    <property type="entry name" value="SINGLE-PASS MEMBRANE AND COILED-COIL DOMAIN-CONTAINING PROTEIN 1"/>
    <property type="match status" value="1"/>
</dbReference>
<evidence type="ECO:0000256" key="1">
    <source>
        <dbReference type="SAM" id="Coils"/>
    </source>
</evidence>
<dbReference type="STRING" id="13735.ENSPSIP00000018002"/>
<organism evidence="3 4">
    <name type="scientific">Pelodiscus sinensis</name>
    <name type="common">Chinese softshell turtle</name>
    <name type="synonym">Trionyx sinensis</name>
    <dbReference type="NCBI Taxonomy" id="13735"/>
    <lineage>
        <taxon>Eukaryota</taxon>
        <taxon>Metazoa</taxon>
        <taxon>Chordata</taxon>
        <taxon>Craniata</taxon>
        <taxon>Vertebrata</taxon>
        <taxon>Euteleostomi</taxon>
        <taxon>Archelosauria</taxon>
        <taxon>Testudinata</taxon>
        <taxon>Testudines</taxon>
        <taxon>Cryptodira</taxon>
        <taxon>Trionychia</taxon>
        <taxon>Trionychidae</taxon>
        <taxon>Pelodiscus</taxon>
    </lineage>
</organism>
<keyword evidence="4" id="KW-1185">Reference proteome</keyword>
<evidence type="ECO:0000256" key="2">
    <source>
        <dbReference type="SAM" id="MobiDB-lite"/>
    </source>
</evidence>
<name>K7GCJ1_PELSI</name>
<dbReference type="HOGENOM" id="CLU_112082_0_0_1"/>
<dbReference type="eggNOG" id="ENOG502S2Q0">
    <property type="taxonomic scope" value="Eukaryota"/>
</dbReference>
<feature type="compositionally biased region" description="Low complexity" evidence="2">
    <location>
        <begin position="193"/>
        <end position="204"/>
    </location>
</feature>
<reference evidence="4" key="2">
    <citation type="journal article" date="2013" name="Nat. Genet.">
        <title>The draft genomes of soft-shell turtle and green sea turtle yield insights into the development and evolution of the turtle-specific body plan.</title>
        <authorList>
            <person name="Wang Z."/>
            <person name="Pascual-Anaya J."/>
            <person name="Zadissa A."/>
            <person name="Li W."/>
            <person name="Niimura Y."/>
            <person name="Huang Z."/>
            <person name="Li C."/>
            <person name="White S."/>
            <person name="Xiong Z."/>
            <person name="Fang D."/>
            <person name="Wang B."/>
            <person name="Ming Y."/>
            <person name="Chen Y."/>
            <person name="Zheng Y."/>
            <person name="Kuraku S."/>
            <person name="Pignatelli M."/>
            <person name="Herrero J."/>
            <person name="Beal K."/>
            <person name="Nozawa M."/>
            <person name="Li Q."/>
            <person name="Wang J."/>
            <person name="Zhang H."/>
            <person name="Yu L."/>
            <person name="Shigenobu S."/>
            <person name="Wang J."/>
            <person name="Liu J."/>
            <person name="Flicek P."/>
            <person name="Searle S."/>
            <person name="Wang J."/>
            <person name="Kuratani S."/>
            <person name="Yin Y."/>
            <person name="Aken B."/>
            <person name="Zhang G."/>
            <person name="Irie N."/>
        </authorList>
    </citation>
    <scope>NUCLEOTIDE SEQUENCE [LARGE SCALE GENOMIC DNA]</scope>
    <source>
        <strain evidence="4">Daiwa-1</strain>
    </source>
</reference>
<proteinExistence type="predicted"/>
<dbReference type="OMA" id="FMITNMV"/>
<evidence type="ECO:0000313" key="4">
    <source>
        <dbReference type="Proteomes" id="UP000007267"/>
    </source>
</evidence>
<protein>
    <submittedName>
        <fullName evidence="3">Single-pass membrane protein with coiled-coil domains 1</fullName>
    </submittedName>
</protein>
<reference evidence="3" key="3">
    <citation type="submission" date="2025-08" db="UniProtKB">
        <authorList>
            <consortium name="Ensembl"/>
        </authorList>
    </citation>
    <scope>IDENTIFICATION</scope>
</reference>
<dbReference type="InterPro" id="IPR027875">
    <property type="entry name" value="DUF4547"/>
</dbReference>
<keyword evidence="1" id="KW-0175">Coiled coil</keyword>
<reference evidence="3" key="4">
    <citation type="submission" date="2025-09" db="UniProtKB">
        <authorList>
            <consortium name="Ensembl"/>
        </authorList>
    </citation>
    <scope>IDENTIFICATION</scope>
</reference>
<dbReference type="PANTHER" id="PTHR35979:SF1">
    <property type="entry name" value="SINGLE-PASS MEMBRANE AND COILED-COIL DOMAIN-CONTAINING PROTEIN 1"/>
    <property type="match status" value="1"/>
</dbReference>
<gene>
    <name evidence="3" type="primary">SMCO1</name>
</gene>
<reference evidence="4" key="1">
    <citation type="submission" date="2011-10" db="EMBL/GenBank/DDBJ databases">
        <authorList>
            <consortium name="Soft-shell Turtle Genome Consortium"/>
        </authorList>
    </citation>
    <scope>NUCLEOTIDE SEQUENCE [LARGE SCALE GENOMIC DNA]</scope>
    <source>
        <strain evidence="4">Daiwa-1</strain>
    </source>
</reference>
<dbReference type="EMBL" id="AGCU01098984">
    <property type="status" value="NOT_ANNOTATED_CDS"/>
    <property type="molecule type" value="Genomic_DNA"/>
</dbReference>
<dbReference type="Ensembl" id="ENSPSIT00000018085.1">
    <property type="protein sequence ID" value="ENSPSIP00000018002.1"/>
    <property type="gene ID" value="ENSPSIG00000016002.1"/>
</dbReference>
<feature type="region of interest" description="Disordered" evidence="2">
    <location>
        <begin position="193"/>
        <end position="212"/>
    </location>
</feature>
<evidence type="ECO:0000313" key="3">
    <source>
        <dbReference type="Ensembl" id="ENSPSIP00000018002.1"/>
    </source>
</evidence>